<dbReference type="NCBIfam" id="NF008769">
    <property type="entry name" value="PRK11798.2-5"/>
    <property type="match status" value="1"/>
</dbReference>
<dbReference type="KEGG" id="sniv:SFSGTM_07620"/>
<dbReference type="InterPro" id="IPR036760">
    <property type="entry name" value="SspB-like_sf"/>
</dbReference>
<reference evidence="3" key="1">
    <citation type="submission" date="2019-11" db="EMBL/GenBank/DDBJ databases">
        <title>Isolation and characterization of a novel species in the genus Sulfuriferula.</title>
        <authorList>
            <person name="Mochizuki J."/>
            <person name="Kojima H."/>
            <person name="Fukui M."/>
        </authorList>
    </citation>
    <scope>NUCLEOTIDE SEQUENCE [LARGE SCALE GENOMIC DNA]</scope>
    <source>
        <strain evidence="3">SGTM</strain>
    </source>
</reference>
<evidence type="ECO:0000256" key="1">
    <source>
        <dbReference type="SAM" id="MobiDB-lite"/>
    </source>
</evidence>
<gene>
    <name evidence="2" type="ORF">SFSGTM_07620</name>
</gene>
<dbReference type="GO" id="GO:0005840">
    <property type="term" value="C:ribosome"/>
    <property type="evidence" value="ECO:0007669"/>
    <property type="project" value="TreeGrafter"/>
</dbReference>
<dbReference type="PANTHER" id="PTHR37486:SF1">
    <property type="entry name" value="STRINGENT STARVATION PROTEIN B"/>
    <property type="match status" value="1"/>
</dbReference>
<dbReference type="RefSeq" id="WP_162084023.1">
    <property type="nucleotide sequence ID" value="NZ_AP021881.1"/>
</dbReference>
<dbReference type="SUPFAM" id="SSF101738">
    <property type="entry name" value="SspB-like"/>
    <property type="match status" value="1"/>
</dbReference>
<keyword evidence="3" id="KW-1185">Reference proteome</keyword>
<dbReference type="GO" id="GO:0045732">
    <property type="term" value="P:positive regulation of protein catabolic process"/>
    <property type="evidence" value="ECO:0007669"/>
    <property type="project" value="TreeGrafter"/>
</dbReference>
<feature type="region of interest" description="Disordered" evidence="1">
    <location>
        <begin position="107"/>
        <end position="131"/>
    </location>
</feature>
<dbReference type="InterPro" id="IPR007481">
    <property type="entry name" value="SspB"/>
</dbReference>
<accession>A0A809RGR4</accession>
<evidence type="ECO:0000313" key="3">
    <source>
        <dbReference type="Proteomes" id="UP000463939"/>
    </source>
</evidence>
<dbReference type="Gene3D" id="2.30.30.220">
    <property type="entry name" value="SspB-like"/>
    <property type="match status" value="1"/>
</dbReference>
<sequence length="131" mass="14438">MPGNGTKPYLIRAIYEWCVDSGYTPYLSVVVDVNTRVPMEYVKDGNIVLNLSPSATHGLLIDNQWVRFSARFNGVSRQLEVPITAVAGIFARENGEGLGFEVTVSATVDQEDETPPEPTKPPSKPKFQIVK</sequence>
<evidence type="ECO:0008006" key="4">
    <source>
        <dbReference type="Google" id="ProtNLM"/>
    </source>
</evidence>
<organism evidence="2 3">
    <name type="scientific">Sulfuriferula nivalis</name>
    <dbReference type="NCBI Taxonomy" id="2675298"/>
    <lineage>
        <taxon>Bacteria</taxon>
        <taxon>Pseudomonadati</taxon>
        <taxon>Pseudomonadota</taxon>
        <taxon>Betaproteobacteria</taxon>
        <taxon>Nitrosomonadales</taxon>
        <taxon>Sulfuricellaceae</taxon>
        <taxon>Sulfuriferula</taxon>
    </lineage>
</organism>
<dbReference type="AlphaFoldDB" id="A0A809RGR4"/>
<dbReference type="GO" id="GO:0005829">
    <property type="term" value="C:cytosol"/>
    <property type="evidence" value="ECO:0007669"/>
    <property type="project" value="TreeGrafter"/>
</dbReference>
<dbReference type="Pfam" id="PF04386">
    <property type="entry name" value="SspB"/>
    <property type="match status" value="1"/>
</dbReference>
<proteinExistence type="predicted"/>
<protein>
    <recommendedName>
        <fullName evidence="4">ClpXP protease specificity-enhancing factor</fullName>
    </recommendedName>
</protein>
<name>A0A809RGR4_9PROT</name>
<dbReference type="EMBL" id="AP021881">
    <property type="protein sequence ID" value="BBP00054.1"/>
    <property type="molecule type" value="Genomic_DNA"/>
</dbReference>
<evidence type="ECO:0000313" key="2">
    <source>
        <dbReference type="EMBL" id="BBP00054.1"/>
    </source>
</evidence>
<dbReference type="PANTHER" id="PTHR37486">
    <property type="entry name" value="STRINGENT STARVATION PROTEIN B"/>
    <property type="match status" value="1"/>
</dbReference>
<dbReference type="Proteomes" id="UP000463939">
    <property type="component" value="Chromosome"/>
</dbReference>
<dbReference type="PIRSF" id="PIRSF005276">
    <property type="entry name" value="SspB"/>
    <property type="match status" value="1"/>
</dbReference>